<proteinExistence type="predicted"/>
<accession>A0A0F9Q9S9</accession>
<dbReference type="EMBL" id="LAZR01004292">
    <property type="protein sequence ID" value="KKN09936.1"/>
    <property type="molecule type" value="Genomic_DNA"/>
</dbReference>
<name>A0A0F9Q9S9_9ZZZZ</name>
<evidence type="ECO:0000313" key="1">
    <source>
        <dbReference type="EMBL" id="KKN09936.1"/>
    </source>
</evidence>
<protein>
    <submittedName>
        <fullName evidence="1">Uncharacterized protein</fullName>
    </submittedName>
</protein>
<gene>
    <name evidence="1" type="ORF">LCGC14_1041680</name>
</gene>
<organism evidence="1">
    <name type="scientific">marine sediment metagenome</name>
    <dbReference type="NCBI Taxonomy" id="412755"/>
    <lineage>
        <taxon>unclassified sequences</taxon>
        <taxon>metagenomes</taxon>
        <taxon>ecological metagenomes</taxon>
    </lineage>
</organism>
<reference evidence="1" key="1">
    <citation type="journal article" date="2015" name="Nature">
        <title>Complex archaea that bridge the gap between prokaryotes and eukaryotes.</title>
        <authorList>
            <person name="Spang A."/>
            <person name="Saw J.H."/>
            <person name="Jorgensen S.L."/>
            <person name="Zaremba-Niedzwiedzka K."/>
            <person name="Martijn J."/>
            <person name="Lind A.E."/>
            <person name="van Eijk R."/>
            <person name="Schleper C."/>
            <person name="Guy L."/>
            <person name="Ettema T.J."/>
        </authorList>
    </citation>
    <scope>NUCLEOTIDE SEQUENCE</scope>
</reference>
<comment type="caution">
    <text evidence="1">The sequence shown here is derived from an EMBL/GenBank/DDBJ whole genome shotgun (WGS) entry which is preliminary data.</text>
</comment>
<sequence>MTLIKIIFVFGLILLFPNVTNVFAAEFEFSMNDIEFCHQFYPLYEELGIQWFIKNHHYSIESRVCGSLYEDSLWSYEGEDRMQKLLERSLHYIELEIQESKEEAKTGINDPTPAIIPSWIKTTTGYWVDGFTSDVDLVNGFQWLIQNGVIHVPYVESSEDESTITIPSWIKTSAGYWVDNKITDDEFLIGIEWLINNGIIRV</sequence>
<dbReference type="AlphaFoldDB" id="A0A0F9Q9S9"/>